<evidence type="ECO:0000313" key="2">
    <source>
        <dbReference type="Proteomes" id="UP001317629"/>
    </source>
</evidence>
<keyword evidence="2" id="KW-1185">Reference proteome</keyword>
<organism evidence="1 2">
    <name type="scientific">Methylocystis iwaonis</name>
    <dbReference type="NCBI Taxonomy" id="2885079"/>
    <lineage>
        <taxon>Bacteria</taxon>
        <taxon>Pseudomonadati</taxon>
        <taxon>Pseudomonadota</taxon>
        <taxon>Alphaproteobacteria</taxon>
        <taxon>Hyphomicrobiales</taxon>
        <taxon>Methylocystaceae</taxon>
        <taxon>Methylocystis</taxon>
    </lineage>
</organism>
<reference evidence="1 2" key="1">
    <citation type="journal article" date="2023" name="Int. J. Syst. Evol. Microbiol.">
        <title>Methylocystis iwaonis sp. nov., a type II methane-oxidizing bacterium from surface soil of a rice paddy field in Japan, and emended description of the genus Methylocystis (ex Whittenbury et al. 1970) Bowman et al. 1993.</title>
        <authorList>
            <person name="Kaise H."/>
            <person name="Sawadogo J.B."/>
            <person name="Alam M.S."/>
            <person name="Ueno C."/>
            <person name="Dianou D."/>
            <person name="Shinjo R."/>
            <person name="Asakawa S."/>
        </authorList>
    </citation>
    <scope>NUCLEOTIDE SEQUENCE [LARGE SCALE GENOMIC DNA]</scope>
    <source>
        <strain evidence="1 2">SS37A-Re</strain>
    </source>
</reference>
<sequence>MVTNSLQLSAEEVIRFLRADIEAEPGHHELNISVTKRYLIHEDCNASYGVTNGQDFDLINSIVKMSVEPIGENVCWTLDAVVERTVGPVETFIEDKFAFEELNLDEFEAELRIPGKKRIMLRLEALAPDSRESFNHWLAAARARHLRGDMPTT</sequence>
<accession>A0ABM8E781</accession>
<name>A0ABM8E781_9HYPH</name>
<dbReference type="RefSeq" id="WP_281931200.1">
    <property type="nucleotide sequence ID" value="NZ_AP027142.1"/>
</dbReference>
<evidence type="ECO:0000313" key="1">
    <source>
        <dbReference type="EMBL" id="BDV33701.1"/>
    </source>
</evidence>
<dbReference type="EMBL" id="AP027142">
    <property type="protein sequence ID" value="BDV33701.1"/>
    <property type="molecule type" value="Genomic_DNA"/>
</dbReference>
<gene>
    <name evidence="1" type="ORF">SS37A_12300</name>
</gene>
<protein>
    <submittedName>
        <fullName evidence="1">Uncharacterized protein</fullName>
    </submittedName>
</protein>
<dbReference type="Proteomes" id="UP001317629">
    <property type="component" value="Chromosome"/>
</dbReference>
<proteinExistence type="predicted"/>